<dbReference type="InterPro" id="IPR005225">
    <property type="entry name" value="Small_GTP-bd"/>
</dbReference>
<dbReference type="Pfam" id="PF00009">
    <property type="entry name" value="GTP_EFTU"/>
    <property type="match status" value="1"/>
</dbReference>
<evidence type="ECO:0000313" key="8">
    <source>
        <dbReference type="Proteomes" id="UP000230796"/>
    </source>
</evidence>
<dbReference type="Pfam" id="PF22042">
    <property type="entry name" value="EF-G_D2"/>
    <property type="match status" value="1"/>
</dbReference>
<dbReference type="InterPro" id="IPR023115">
    <property type="entry name" value="TIF_IF2_dom3"/>
</dbReference>
<sequence>MTSRQPIVVILGHVDHGKTTLLDYIRTTKVADKEAGGITQSIGAYQAEFKGKKLTFIDTPGHAAFSKMRSRGVGVADIVVLVVAGDDSVQPQTIESIKHIQAAQVPFVVAINKTDKPDANVEVVKAALTQHEVFVEGYGGNTPFVLISGKTGEGVDKLLETILLLAELEELPYFPDSQLEAPVIEAKIDSRKGALVSVIVKSGTLHIGDMICTETATAKVRALFNDLGVNIIKATPGTPVQILGFQTLPTVGETIVPGAGVPITPGVKGAHTPGVSDVPSIDPLDKHLNIILKADNSGSLEAIKGSFAPEVKCITNDTGQISESDVLHARATDSIILGFNTKVSSSVLKLAQAEGVTIKSYKIIYELLEYIEKKILKLMEPTIDEDELGSATIIKVFEINGDHIAGSRIDTGRFEVGDTIHLKRGDISKDARIRGIRIGKNEAKKVELGVECGIFLSPNLDVHEKDVIIAYKKKLDDI</sequence>
<proteinExistence type="inferred from homology"/>
<dbReference type="Pfam" id="PF11987">
    <property type="entry name" value="IF-2"/>
    <property type="match status" value="1"/>
</dbReference>
<dbReference type="InterPro" id="IPR053905">
    <property type="entry name" value="EF-G-like_DII"/>
</dbReference>
<evidence type="ECO:0000256" key="5">
    <source>
        <dbReference type="ARBA" id="ARBA00023134"/>
    </source>
</evidence>
<keyword evidence="2 7" id="KW-0396">Initiation factor</keyword>
<dbReference type="Gene3D" id="3.40.50.300">
    <property type="entry name" value="P-loop containing nucleotide triphosphate hydrolases"/>
    <property type="match status" value="1"/>
</dbReference>
<evidence type="ECO:0000313" key="7">
    <source>
        <dbReference type="EMBL" id="PIR98736.1"/>
    </source>
</evidence>
<comment type="similarity">
    <text evidence="1">Belongs to the TRAFAC class translation factor GTPase superfamily. Classic translation factor GTPase family. IF-2 subfamily.</text>
</comment>
<keyword evidence="3" id="KW-0547">Nucleotide-binding</keyword>
<protein>
    <submittedName>
        <fullName evidence="7">Translation initiation factor IF-2</fullName>
    </submittedName>
</protein>
<evidence type="ECO:0000256" key="4">
    <source>
        <dbReference type="ARBA" id="ARBA00022917"/>
    </source>
</evidence>
<dbReference type="AlphaFoldDB" id="A0A2H0VI28"/>
<dbReference type="SUPFAM" id="SSF52156">
    <property type="entry name" value="Initiation factor IF2/eIF5b, domain 3"/>
    <property type="match status" value="1"/>
</dbReference>
<dbReference type="GO" id="GO:0003743">
    <property type="term" value="F:translation initiation factor activity"/>
    <property type="evidence" value="ECO:0007669"/>
    <property type="project" value="UniProtKB-KW"/>
</dbReference>
<dbReference type="PANTHER" id="PTHR43381">
    <property type="entry name" value="TRANSLATION INITIATION FACTOR IF-2-RELATED"/>
    <property type="match status" value="1"/>
</dbReference>
<comment type="caution">
    <text evidence="7">The sequence shown here is derived from an EMBL/GenBank/DDBJ whole genome shotgun (WGS) entry which is preliminary data.</text>
</comment>
<dbReference type="FunFam" id="3.40.50.300:FF:000019">
    <property type="entry name" value="Translation initiation factor IF-2"/>
    <property type="match status" value="1"/>
</dbReference>
<dbReference type="NCBIfam" id="TIGR00231">
    <property type="entry name" value="small_GTP"/>
    <property type="match status" value="1"/>
</dbReference>
<dbReference type="CDD" id="cd01887">
    <property type="entry name" value="IF2_eIF5B"/>
    <property type="match status" value="1"/>
</dbReference>
<evidence type="ECO:0000259" key="6">
    <source>
        <dbReference type="PROSITE" id="PS51722"/>
    </source>
</evidence>
<name>A0A2H0VI28_9BACT</name>
<feature type="domain" description="Tr-type G" evidence="6">
    <location>
        <begin position="3"/>
        <end position="173"/>
    </location>
</feature>
<dbReference type="InterPro" id="IPR000795">
    <property type="entry name" value="T_Tr_GTP-bd_dom"/>
</dbReference>
<dbReference type="EMBL" id="PFAF01000068">
    <property type="protein sequence ID" value="PIR98736.1"/>
    <property type="molecule type" value="Genomic_DNA"/>
</dbReference>
<dbReference type="GO" id="GO:0003924">
    <property type="term" value="F:GTPase activity"/>
    <property type="evidence" value="ECO:0007669"/>
    <property type="project" value="InterPro"/>
</dbReference>
<dbReference type="SUPFAM" id="SSF50447">
    <property type="entry name" value="Translation proteins"/>
    <property type="match status" value="2"/>
</dbReference>
<keyword evidence="4" id="KW-0648">Protein biosynthesis</keyword>
<evidence type="ECO:0000256" key="1">
    <source>
        <dbReference type="ARBA" id="ARBA00007733"/>
    </source>
</evidence>
<dbReference type="SUPFAM" id="SSF52540">
    <property type="entry name" value="P-loop containing nucleoside triphosphate hydrolases"/>
    <property type="match status" value="1"/>
</dbReference>
<dbReference type="InterPro" id="IPR009000">
    <property type="entry name" value="Transl_B-barrel_sf"/>
</dbReference>
<dbReference type="InterPro" id="IPR027417">
    <property type="entry name" value="P-loop_NTPase"/>
</dbReference>
<dbReference type="GO" id="GO:0005737">
    <property type="term" value="C:cytoplasm"/>
    <property type="evidence" value="ECO:0007669"/>
    <property type="project" value="TreeGrafter"/>
</dbReference>
<dbReference type="Proteomes" id="UP000230796">
    <property type="component" value="Unassembled WGS sequence"/>
</dbReference>
<dbReference type="PANTHER" id="PTHR43381:SF5">
    <property type="entry name" value="TR-TYPE G DOMAIN-CONTAINING PROTEIN"/>
    <property type="match status" value="1"/>
</dbReference>
<reference evidence="8" key="1">
    <citation type="submission" date="2017-09" db="EMBL/GenBank/DDBJ databases">
        <title>Depth-based differentiation of microbial function through sediment-hosted aquifers and enrichment of novel symbionts in the deep terrestrial subsurface.</title>
        <authorList>
            <person name="Probst A.J."/>
            <person name="Ladd B."/>
            <person name="Jarett J.K."/>
            <person name="Geller-Mcgrath D.E."/>
            <person name="Sieber C.M.K."/>
            <person name="Emerson J.B."/>
            <person name="Anantharaman K."/>
            <person name="Thomas B.C."/>
            <person name="Malmstrom R."/>
            <person name="Stieglmeier M."/>
            <person name="Klingl A."/>
            <person name="Woyke T."/>
            <person name="Ryan C.M."/>
            <person name="Banfield J.F."/>
        </authorList>
    </citation>
    <scope>NUCLEOTIDE SEQUENCE [LARGE SCALE GENOMIC DNA]</scope>
</reference>
<dbReference type="GO" id="GO:0005525">
    <property type="term" value="F:GTP binding"/>
    <property type="evidence" value="ECO:0007669"/>
    <property type="project" value="UniProtKB-KW"/>
</dbReference>
<dbReference type="Gene3D" id="2.40.30.10">
    <property type="entry name" value="Translation factors"/>
    <property type="match status" value="2"/>
</dbReference>
<gene>
    <name evidence="7" type="ORF">COT87_03230</name>
</gene>
<dbReference type="InterPro" id="IPR036925">
    <property type="entry name" value="TIF_IF2_dom3_sf"/>
</dbReference>
<dbReference type="PROSITE" id="PS51722">
    <property type="entry name" value="G_TR_2"/>
    <property type="match status" value="1"/>
</dbReference>
<dbReference type="Gene3D" id="3.40.50.10050">
    <property type="entry name" value="Translation initiation factor IF- 2, domain 3"/>
    <property type="match status" value="1"/>
</dbReference>
<accession>A0A2H0VI28</accession>
<evidence type="ECO:0000256" key="3">
    <source>
        <dbReference type="ARBA" id="ARBA00022741"/>
    </source>
</evidence>
<organism evidence="7 8">
    <name type="scientific">Candidatus Collierbacteria bacterium CG10_big_fil_rev_8_21_14_0_10_44_9</name>
    <dbReference type="NCBI Taxonomy" id="1974535"/>
    <lineage>
        <taxon>Bacteria</taxon>
        <taxon>Candidatus Collieribacteriota</taxon>
    </lineage>
</organism>
<dbReference type="FunFam" id="3.40.50.10050:FF:000001">
    <property type="entry name" value="Translation initiation factor IF-2"/>
    <property type="match status" value="1"/>
</dbReference>
<evidence type="ECO:0000256" key="2">
    <source>
        <dbReference type="ARBA" id="ARBA00022540"/>
    </source>
</evidence>
<dbReference type="InterPro" id="IPR015760">
    <property type="entry name" value="TIF_IF2"/>
</dbReference>
<keyword evidence="5" id="KW-0342">GTP-binding</keyword>